<protein>
    <submittedName>
        <fullName evidence="1">Uncharacterized protein</fullName>
    </submittedName>
</protein>
<dbReference type="EMBL" id="JAYMYQ010000004">
    <property type="protein sequence ID" value="KAK7339274.1"/>
    <property type="molecule type" value="Genomic_DNA"/>
</dbReference>
<sequence length="229" mass="25535">MSSKQTTLINNTGEALYTLIFVVLERESKEKVLTYGDDPTLVISSHLHALGADCSHLNSWMQVLYAIMIRSLDLIFLEEQQLLDTKGYLSLPQNQSCITTSILIALHGHHGWCTAVGKERRGSCFLVSVEALELAAAKTVMLSLARLQPKVKESDVKEDNCKSPPTGLADPQEEEVSISYIIIKHKKWLLKMNPVQEVSSLNSTRHYFVAKILTHVMRTSRASSQAQAN</sequence>
<dbReference type="Proteomes" id="UP001367508">
    <property type="component" value="Unassembled WGS sequence"/>
</dbReference>
<dbReference type="AlphaFoldDB" id="A0AAN9QKV0"/>
<name>A0AAN9QKV0_CANGL</name>
<gene>
    <name evidence="1" type="ORF">VNO77_19931</name>
</gene>
<proteinExistence type="predicted"/>
<organism evidence="1 2">
    <name type="scientific">Canavalia gladiata</name>
    <name type="common">Sword bean</name>
    <name type="synonym">Dolichos gladiatus</name>
    <dbReference type="NCBI Taxonomy" id="3824"/>
    <lineage>
        <taxon>Eukaryota</taxon>
        <taxon>Viridiplantae</taxon>
        <taxon>Streptophyta</taxon>
        <taxon>Embryophyta</taxon>
        <taxon>Tracheophyta</taxon>
        <taxon>Spermatophyta</taxon>
        <taxon>Magnoliopsida</taxon>
        <taxon>eudicotyledons</taxon>
        <taxon>Gunneridae</taxon>
        <taxon>Pentapetalae</taxon>
        <taxon>rosids</taxon>
        <taxon>fabids</taxon>
        <taxon>Fabales</taxon>
        <taxon>Fabaceae</taxon>
        <taxon>Papilionoideae</taxon>
        <taxon>50 kb inversion clade</taxon>
        <taxon>NPAAA clade</taxon>
        <taxon>indigoferoid/millettioid clade</taxon>
        <taxon>Phaseoleae</taxon>
        <taxon>Canavalia</taxon>
    </lineage>
</organism>
<comment type="caution">
    <text evidence="1">The sequence shown here is derived from an EMBL/GenBank/DDBJ whole genome shotgun (WGS) entry which is preliminary data.</text>
</comment>
<reference evidence="1 2" key="1">
    <citation type="submission" date="2024-01" db="EMBL/GenBank/DDBJ databases">
        <title>The genomes of 5 underutilized Papilionoideae crops provide insights into root nodulation and disease resistanc.</title>
        <authorList>
            <person name="Jiang F."/>
        </authorList>
    </citation>
    <scope>NUCLEOTIDE SEQUENCE [LARGE SCALE GENOMIC DNA]</scope>
    <source>
        <strain evidence="1">LVBAO_FW01</strain>
        <tissue evidence="1">Leaves</tissue>
    </source>
</reference>
<accession>A0AAN9QKV0</accession>
<evidence type="ECO:0000313" key="1">
    <source>
        <dbReference type="EMBL" id="KAK7339274.1"/>
    </source>
</evidence>
<evidence type="ECO:0000313" key="2">
    <source>
        <dbReference type="Proteomes" id="UP001367508"/>
    </source>
</evidence>
<keyword evidence="2" id="KW-1185">Reference proteome</keyword>